<dbReference type="EnsemblMetazoa" id="GAUT049313-RA">
    <property type="protein sequence ID" value="GAUT049313-PA"/>
    <property type="gene ID" value="GAUT049313"/>
</dbReference>
<evidence type="ECO:0000313" key="3">
    <source>
        <dbReference type="Proteomes" id="UP000078200"/>
    </source>
</evidence>
<proteinExistence type="predicted"/>
<evidence type="ECO:0000313" key="2">
    <source>
        <dbReference type="EnsemblMetazoa" id="GAUT049313-PA"/>
    </source>
</evidence>
<dbReference type="Proteomes" id="UP000078200">
    <property type="component" value="Unassembled WGS sequence"/>
</dbReference>
<keyword evidence="3" id="KW-1185">Reference proteome</keyword>
<feature type="coiled-coil region" evidence="1">
    <location>
        <begin position="270"/>
        <end position="304"/>
    </location>
</feature>
<organism evidence="2 3">
    <name type="scientific">Glossina austeni</name>
    <name type="common">Savannah tsetse fly</name>
    <dbReference type="NCBI Taxonomy" id="7395"/>
    <lineage>
        <taxon>Eukaryota</taxon>
        <taxon>Metazoa</taxon>
        <taxon>Ecdysozoa</taxon>
        <taxon>Arthropoda</taxon>
        <taxon>Hexapoda</taxon>
        <taxon>Insecta</taxon>
        <taxon>Pterygota</taxon>
        <taxon>Neoptera</taxon>
        <taxon>Endopterygota</taxon>
        <taxon>Diptera</taxon>
        <taxon>Brachycera</taxon>
        <taxon>Muscomorpha</taxon>
        <taxon>Hippoboscoidea</taxon>
        <taxon>Glossinidae</taxon>
        <taxon>Glossina</taxon>
    </lineage>
</organism>
<sequence length="320" mass="35610">MATIKKNLKEFHRAGRNMRRKRFSPISAVGEHLDKSGRHCKFTEEAIPTLNLVTSDIEADQLEGVTRTEDNDYDTMLHMYAAATETSGLESVIKIENTGWDTLNMDAVESEACGVESVIKIENKGWNATVNLVEPEIEANVLEGILNTESKHLDTTLNVNASETESKGLETLIKIENSGWDTTFNVGASKTQANGLEGVVKTETNDWDAASISDWSNSNSRQVNENEPICSINDTTQKECLENLAMSSTWTKNNGSNPLHLIWEQNNPIRSDDSKLIDELNKKIAAVEKENKMLKLELLAYKNVYGTLSPNASKYANVRK</sequence>
<protein>
    <submittedName>
        <fullName evidence="2">Uncharacterized protein</fullName>
    </submittedName>
</protein>
<name>A0A1A9VVU9_GLOAU</name>
<evidence type="ECO:0000256" key="1">
    <source>
        <dbReference type="SAM" id="Coils"/>
    </source>
</evidence>
<reference evidence="2" key="1">
    <citation type="submission" date="2020-05" db="UniProtKB">
        <authorList>
            <consortium name="EnsemblMetazoa"/>
        </authorList>
    </citation>
    <scope>IDENTIFICATION</scope>
    <source>
        <strain evidence="2">TTRI</strain>
    </source>
</reference>
<keyword evidence="1" id="KW-0175">Coiled coil</keyword>
<dbReference type="VEuPathDB" id="VectorBase:GAUT049313"/>
<accession>A0A1A9VVU9</accession>
<dbReference type="AlphaFoldDB" id="A0A1A9VVU9"/>